<feature type="domain" description="3-hydroxyacyl-CoA dehydrogenase NAD binding" evidence="9">
    <location>
        <begin position="7"/>
        <end position="190"/>
    </location>
</feature>
<keyword evidence="2" id="KW-0276">Fatty acid metabolism</keyword>
<dbReference type="GO" id="GO:0006635">
    <property type="term" value="P:fatty acid beta-oxidation"/>
    <property type="evidence" value="ECO:0007669"/>
    <property type="project" value="UniProtKB-UniPathway"/>
</dbReference>
<dbReference type="PANTHER" id="PTHR48075">
    <property type="entry name" value="3-HYDROXYACYL-COA DEHYDROGENASE FAMILY PROTEIN"/>
    <property type="match status" value="1"/>
</dbReference>
<keyword evidence="4" id="KW-0560">Oxidoreductase</keyword>
<dbReference type="UniPathway" id="UPA00659"/>
<dbReference type="InterPro" id="IPR008927">
    <property type="entry name" value="6-PGluconate_DH-like_C_sf"/>
</dbReference>
<dbReference type="SUPFAM" id="SSF51735">
    <property type="entry name" value="NAD(P)-binding Rossmann-fold domains"/>
    <property type="match status" value="1"/>
</dbReference>
<dbReference type="SUPFAM" id="SSF48179">
    <property type="entry name" value="6-phosphogluconate dehydrogenase C-terminal domain-like"/>
    <property type="match status" value="2"/>
</dbReference>
<evidence type="ECO:0000259" key="8">
    <source>
        <dbReference type="Pfam" id="PF00725"/>
    </source>
</evidence>
<feature type="domain" description="3-hydroxyacyl-CoA dehydrogenase C-terminal" evidence="8">
    <location>
        <begin position="193"/>
        <end position="294"/>
    </location>
</feature>
<comment type="caution">
    <text evidence="10">The sequence shown here is derived from an EMBL/GenBank/DDBJ whole genome shotgun (WGS) entry which is preliminary data.</text>
</comment>
<dbReference type="Pfam" id="PF00725">
    <property type="entry name" value="3HCDH"/>
    <property type="match status" value="2"/>
</dbReference>
<dbReference type="InterPro" id="IPR001753">
    <property type="entry name" value="Enoyl-CoA_hydra/iso"/>
</dbReference>
<evidence type="ECO:0000256" key="6">
    <source>
        <dbReference type="ARBA" id="ARBA00023098"/>
    </source>
</evidence>
<keyword evidence="6" id="KW-0443">Lipid metabolism</keyword>
<evidence type="ECO:0000259" key="9">
    <source>
        <dbReference type="Pfam" id="PF02737"/>
    </source>
</evidence>
<keyword evidence="3" id="KW-0442">Lipid degradation</keyword>
<keyword evidence="5" id="KW-0520">NAD</keyword>
<dbReference type="InterPro" id="IPR006176">
    <property type="entry name" value="3-OHacyl-CoA_DH_NAD-bd"/>
</dbReference>
<protein>
    <submittedName>
        <fullName evidence="10">Enoyl-CoA hydratase/isomerase family protein</fullName>
    </submittedName>
</protein>
<evidence type="ECO:0000313" key="10">
    <source>
        <dbReference type="EMBL" id="MBN9412363.1"/>
    </source>
</evidence>
<dbReference type="Gene3D" id="3.90.226.10">
    <property type="entry name" value="2-enoyl-CoA Hydratase, Chain A, domain 1"/>
    <property type="match status" value="1"/>
</dbReference>
<evidence type="ECO:0000256" key="7">
    <source>
        <dbReference type="ARBA" id="ARBA00049556"/>
    </source>
</evidence>
<gene>
    <name evidence="10" type="ORF">J0H12_00350</name>
</gene>
<feature type="domain" description="3-hydroxyacyl-CoA dehydrogenase C-terminal" evidence="8">
    <location>
        <begin position="358"/>
        <end position="399"/>
    </location>
</feature>
<dbReference type="CDD" id="cd06558">
    <property type="entry name" value="crotonase-like"/>
    <property type="match status" value="1"/>
</dbReference>
<name>A0A8J7PW75_9PROT</name>
<organism evidence="10 11">
    <name type="scientific">Candidatus Paracaedimonas acanthamoebae</name>
    <dbReference type="NCBI Taxonomy" id="244581"/>
    <lineage>
        <taxon>Bacteria</taxon>
        <taxon>Pseudomonadati</taxon>
        <taxon>Pseudomonadota</taxon>
        <taxon>Alphaproteobacteria</taxon>
        <taxon>Holosporales</taxon>
        <taxon>Caedimonadaceae</taxon>
        <taxon>Candidatus Paracaedimonas</taxon>
    </lineage>
</organism>
<dbReference type="AlphaFoldDB" id="A0A8J7PW75"/>
<proteinExistence type="predicted"/>
<reference evidence="10" key="1">
    <citation type="submission" date="2021-02" db="EMBL/GenBank/DDBJ databases">
        <title>Thiocyanate and organic carbon inputs drive convergent selection for specific autotrophic Afipia and Thiobacillus strains within complex microbiomes.</title>
        <authorList>
            <person name="Huddy R.J."/>
            <person name="Sachdeva R."/>
            <person name="Kadzinga F."/>
            <person name="Kantor R.S."/>
            <person name="Harrison S.T.L."/>
            <person name="Banfield J.F."/>
        </authorList>
    </citation>
    <scope>NUCLEOTIDE SEQUENCE</scope>
    <source>
        <strain evidence="10">SCN18_10_11_15_R4_P_38_20</strain>
    </source>
</reference>
<dbReference type="Pfam" id="PF00378">
    <property type="entry name" value="ECH_1"/>
    <property type="match status" value="1"/>
</dbReference>
<sequence>MTFEIKKVGVIGAGTMGSGIAAHLANAGVEVLLLDMPQSGFGKKNQLAEQAIERLQKVDPAAFMTPKMAKFITPGNLEDDLEKLSACDWIIEAIVENLDAKQNLYQKLEGILKPHTIISSNTSTILLRHLIKDRTKIFQSSFMITHFFNPPRYMRLLEVIKSSFTDPKKVEAIKLFTDIKLGKSVVDCHDSPGFIGNRIGIFWLQLAVLEAIQQGLKVEEVDALFSKPMGIPKTGVFGLIDLVGLDLMPLIGTSMKASLPSHDLYCQLEQETPLIQKMISEGYVGRKGKGGFYRINRDNGSKTKEVIDLITGTYSQTNKVKLSILENTSTLKDLLSYPDQYGKYVWSVLSQLLCYVASKVDEIADDIVAIDTAMKLGYGWKYGPFELLDKIGTSWFVQRLKEEGRAVPSLLEKVGSHSFYKVQDGKLHHLILKGGYQEIQRLPGQLLLSDIKITSKPLAKNGSAALWDIGDGVVCLEFTSKMNSIDLDIMKMIHKAVEIVQKDYKALVIYNEGQNFSVGANLGLALFAVNCALWPLIQQLVAEGQQAYKALKYAPFPVVGAPSGMALGGGCEILLHCDAIQAHAETYMGLVEVGVGLVPAWGGCKEMLGRWLNHHKRPGGAMVAVGKVFEMIGTATVAKSAFEAKELLFIKEENEITMNRDRLLAAAKQKALDLVKDYHPPQAHLYSLPGGVARVALSMAVKVLVKAGKATPYDEEVSKYLATILSGGDIDITDTQGEDEILKLEREAFITLIKNPKTLARIEHILATGKPLRN</sequence>
<evidence type="ECO:0000256" key="1">
    <source>
        <dbReference type="ARBA" id="ARBA00005005"/>
    </source>
</evidence>
<dbReference type="InterPro" id="IPR036291">
    <property type="entry name" value="NAD(P)-bd_dom_sf"/>
</dbReference>
<comment type="catalytic activity">
    <reaction evidence="7">
        <text>a (3S)-3-hydroxyacyl-CoA + NAD(+) = a 3-oxoacyl-CoA + NADH + H(+)</text>
        <dbReference type="Rhea" id="RHEA:22432"/>
        <dbReference type="ChEBI" id="CHEBI:15378"/>
        <dbReference type="ChEBI" id="CHEBI:57318"/>
        <dbReference type="ChEBI" id="CHEBI:57540"/>
        <dbReference type="ChEBI" id="CHEBI:57945"/>
        <dbReference type="ChEBI" id="CHEBI:90726"/>
        <dbReference type="EC" id="1.1.1.35"/>
    </reaction>
</comment>
<dbReference type="SUPFAM" id="SSF52096">
    <property type="entry name" value="ClpP/crotonase"/>
    <property type="match status" value="1"/>
</dbReference>
<accession>A0A8J7PW75</accession>
<evidence type="ECO:0000313" key="11">
    <source>
        <dbReference type="Proteomes" id="UP000664414"/>
    </source>
</evidence>
<dbReference type="GO" id="GO:0070403">
    <property type="term" value="F:NAD+ binding"/>
    <property type="evidence" value="ECO:0007669"/>
    <property type="project" value="InterPro"/>
</dbReference>
<dbReference type="GO" id="GO:0003857">
    <property type="term" value="F:(3S)-3-hydroxyacyl-CoA dehydrogenase (NAD+) activity"/>
    <property type="evidence" value="ECO:0007669"/>
    <property type="project" value="UniProtKB-EC"/>
</dbReference>
<dbReference type="Proteomes" id="UP000664414">
    <property type="component" value="Unassembled WGS sequence"/>
</dbReference>
<dbReference type="Gene3D" id="1.10.1040.50">
    <property type="match status" value="1"/>
</dbReference>
<dbReference type="EMBL" id="JAFKGL010000010">
    <property type="protein sequence ID" value="MBN9412363.1"/>
    <property type="molecule type" value="Genomic_DNA"/>
</dbReference>
<evidence type="ECO:0000256" key="5">
    <source>
        <dbReference type="ARBA" id="ARBA00023027"/>
    </source>
</evidence>
<dbReference type="Gene3D" id="3.40.50.720">
    <property type="entry name" value="NAD(P)-binding Rossmann-like Domain"/>
    <property type="match status" value="1"/>
</dbReference>
<evidence type="ECO:0000256" key="2">
    <source>
        <dbReference type="ARBA" id="ARBA00022832"/>
    </source>
</evidence>
<evidence type="ECO:0000256" key="3">
    <source>
        <dbReference type="ARBA" id="ARBA00022963"/>
    </source>
</evidence>
<dbReference type="InterPro" id="IPR029045">
    <property type="entry name" value="ClpP/crotonase-like_dom_sf"/>
</dbReference>
<evidence type="ECO:0000256" key="4">
    <source>
        <dbReference type="ARBA" id="ARBA00023002"/>
    </source>
</evidence>
<dbReference type="PANTHER" id="PTHR48075:SF7">
    <property type="entry name" value="3-HYDROXYACYL-COA DEHYDROGENASE-RELATED"/>
    <property type="match status" value="1"/>
</dbReference>
<comment type="pathway">
    <text evidence="1">Lipid metabolism; fatty acid beta-oxidation.</text>
</comment>
<dbReference type="InterPro" id="IPR006108">
    <property type="entry name" value="3HC_DH_C"/>
</dbReference>
<dbReference type="Pfam" id="PF02737">
    <property type="entry name" value="3HCDH_N"/>
    <property type="match status" value="1"/>
</dbReference>